<organism evidence="2 3">
    <name type="scientific">Puccinia striiformis f. sp. tritici PST-78</name>
    <dbReference type="NCBI Taxonomy" id="1165861"/>
    <lineage>
        <taxon>Eukaryota</taxon>
        <taxon>Fungi</taxon>
        <taxon>Dikarya</taxon>
        <taxon>Basidiomycota</taxon>
        <taxon>Pucciniomycotina</taxon>
        <taxon>Pucciniomycetes</taxon>
        <taxon>Pucciniales</taxon>
        <taxon>Pucciniaceae</taxon>
        <taxon>Puccinia</taxon>
    </lineage>
</organism>
<name>A0A0L0VJW5_9BASI</name>
<feature type="region of interest" description="Disordered" evidence="1">
    <location>
        <begin position="1"/>
        <end position="30"/>
    </location>
</feature>
<keyword evidence="3" id="KW-1185">Reference proteome</keyword>
<dbReference type="AlphaFoldDB" id="A0A0L0VJW5"/>
<dbReference type="Proteomes" id="UP000054564">
    <property type="component" value="Unassembled WGS sequence"/>
</dbReference>
<sequence>MEEDRGDHSEKDDDESSGHQSEIDEPLKQDDTFVAAITNDWSLANFAIECEPDVELSIAGIQAEAHQPGSWDDSQPLAHIEDARLMKCKPDKGKANLIGKAKLTSVLINNST</sequence>
<gene>
    <name evidence="2" type="ORF">PSTG_07279</name>
</gene>
<comment type="caution">
    <text evidence="2">The sequence shown here is derived from an EMBL/GenBank/DDBJ whole genome shotgun (WGS) entry which is preliminary data.</text>
</comment>
<feature type="compositionally biased region" description="Basic and acidic residues" evidence="1">
    <location>
        <begin position="1"/>
        <end position="11"/>
    </location>
</feature>
<accession>A0A0L0VJW5</accession>
<feature type="compositionally biased region" description="Basic and acidic residues" evidence="1">
    <location>
        <begin position="21"/>
        <end position="30"/>
    </location>
</feature>
<proteinExistence type="predicted"/>
<evidence type="ECO:0000313" key="3">
    <source>
        <dbReference type="Proteomes" id="UP000054564"/>
    </source>
</evidence>
<evidence type="ECO:0000313" key="2">
    <source>
        <dbReference type="EMBL" id="KNE99565.1"/>
    </source>
</evidence>
<dbReference type="EMBL" id="AJIL01000045">
    <property type="protein sequence ID" value="KNE99565.1"/>
    <property type="molecule type" value="Genomic_DNA"/>
</dbReference>
<protein>
    <submittedName>
        <fullName evidence="2">Uncharacterized protein</fullName>
    </submittedName>
</protein>
<evidence type="ECO:0000256" key="1">
    <source>
        <dbReference type="SAM" id="MobiDB-lite"/>
    </source>
</evidence>
<reference evidence="3" key="1">
    <citation type="submission" date="2014-03" db="EMBL/GenBank/DDBJ databases">
        <title>The Genome Sequence of Puccinia striiformis f. sp. tritici PST-78.</title>
        <authorList>
            <consortium name="The Broad Institute Genome Sequencing Platform"/>
            <person name="Cuomo C."/>
            <person name="Hulbert S."/>
            <person name="Chen X."/>
            <person name="Walker B."/>
            <person name="Young S.K."/>
            <person name="Zeng Q."/>
            <person name="Gargeya S."/>
            <person name="Fitzgerald M."/>
            <person name="Haas B."/>
            <person name="Abouelleil A."/>
            <person name="Alvarado L."/>
            <person name="Arachchi H.M."/>
            <person name="Berlin A.M."/>
            <person name="Chapman S.B."/>
            <person name="Goldberg J."/>
            <person name="Griggs A."/>
            <person name="Gujja S."/>
            <person name="Hansen M."/>
            <person name="Howarth C."/>
            <person name="Imamovic A."/>
            <person name="Larimer J."/>
            <person name="McCowan C."/>
            <person name="Montmayeur A."/>
            <person name="Murphy C."/>
            <person name="Neiman D."/>
            <person name="Pearson M."/>
            <person name="Priest M."/>
            <person name="Roberts A."/>
            <person name="Saif S."/>
            <person name="Shea T."/>
            <person name="Sisk P."/>
            <person name="Sykes S."/>
            <person name="Wortman J."/>
            <person name="Nusbaum C."/>
            <person name="Birren B."/>
        </authorList>
    </citation>
    <scope>NUCLEOTIDE SEQUENCE [LARGE SCALE GENOMIC DNA]</scope>
    <source>
        <strain evidence="3">race PST-78</strain>
    </source>
</reference>